<reference evidence="8" key="1">
    <citation type="journal article" date="2014" name="Int. J. Syst. Evol. Microbiol.">
        <title>Complete genome sequence of Corynebacterium casei LMG S-19264T (=DSM 44701T), isolated from a smear-ripened cheese.</title>
        <authorList>
            <consortium name="US DOE Joint Genome Institute (JGI-PGF)"/>
            <person name="Walter F."/>
            <person name="Albersmeier A."/>
            <person name="Kalinowski J."/>
            <person name="Ruckert C."/>
        </authorList>
    </citation>
    <scope>NUCLEOTIDE SEQUENCE</scope>
    <source>
        <strain evidence="8">CGMCC 1.15371</strain>
    </source>
</reference>
<keyword evidence="5 7" id="KW-0175">Coiled coil</keyword>
<protein>
    <submittedName>
        <fullName evidence="8">Cell cycle protein GpsB</fullName>
    </submittedName>
</protein>
<evidence type="ECO:0000256" key="4">
    <source>
        <dbReference type="ARBA" id="ARBA00022960"/>
    </source>
</evidence>
<sequence>MTAQQIWEREFKKNLFGYNCNAVDQFLDEVIKDYSFFLVELEQLITENNALKKQLQKQKSTINEFKHSIGKLNYDIIKRLSSLEKKVFQDRMRG</sequence>
<dbReference type="GO" id="GO:0005737">
    <property type="term" value="C:cytoplasm"/>
    <property type="evidence" value="ECO:0007669"/>
    <property type="project" value="UniProtKB-SubCell"/>
</dbReference>
<dbReference type="PIRSF" id="PIRSF029938">
    <property type="entry name" value="UCP029938"/>
    <property type="match status" value="1"/>
</dbReference>
<keyword evidence="2" id="KW-0963">Cytoplasm</keyword>
<gene>
    <name evidence="8" type="primary">gpsB</name>
    <name evidence="8" type="ORF">GCM10011391_38520</name>
</gene>
<evidence type="ECO:0000256" key="2">
    <source>
        <dbReference type="ARBA" id="ARBA00022490"/>
    </source>
</evidence>
<dbReference type="Pfam" id="PF05103">
    <property type="entry name" value="DivIVA"/>
    <property type="match status" value="1"/>
</dbReference>
<keyword evidence="3" id="KW-0132">Cell division</keyword>
<comment type="caution">
    <text evidence="8">The sequence shown here is derived from an EMBL/GenBank/DDBJ whole genome shotgun (WGS) entry which is preliminary data.</text>
</comment>
<keyword evidence="4" id="KW-0133">Cell shape</keyword>
<proteinExistence type="predicted"/>
<dbReference type="InterPro" id="IPR011229">
    <property type="entry name" value="Cell_cycle_GpsB"/>
</dbReference>
<dbReference type="GO" id="GO:0051301">
    <property type="term" value="P:cell division"/>
    <property type="evidence" value="ECO:0007669"/>
    <property type="project" value="UniProtKB-KW"/>
</dbReference>
<dbReference type="GO" id="GO:0008360">
    <property type="term" value="P:regulation of cell shape"/>
    <property type="evidence" value="ECO:0007669"/>
    <property type="project" value="UniProtKB-KW"/>
</dbReference>
<evidence type="ECO:0000256" key="7">
    <source>
        <dbReference type="SAM" id="Coils"/>
    </source>
</evidence>
<dbReference type="PANTHER" id="PTHR35794">
    <property type="entry name" value="CELL DIVISION PROTEIN DIVIVA"/>
    <property type="match status" value="1"/>
</dbReference>
<dbReference type="Gene3D" id="6.10.250.660">
    <property type="match status" value="1"/>
</dbReference>
<evidence type="ECO:0000256" key="3">
    <source>
        <dbReference type="ARBA" id="ARBA00022618"/>
    </source>
</evidence>
<keyword evidence="9" id="KW-1185">Reference proteome</keyword>
<dbReference type="EMBL" id="BMIR01000031">
    <property type="protein sequence ID" value="GGE55846.1"/>
    <property type="molecule type" value="Genomic_DNA"/>
</dbReference>
<evidence type="ECO:0000256" key="1">
    <source>
        <dbReference type="ARBA" id="ARBA00004496"/>
    </source>
</evidence>
<organism evidence="8 9">
    <name type="scientific">Pullulanibacillus camelliae</name>
    <dbReference type="NCBI Taxonomy" id="1707096"/>
    <lineage>
        <taxon>Bacteria</taxon>
        <taxon>Bacillati</taxon>
        <taxon>Bacillota</taxon>
        <taxon>Bacilli</taxon>
        <taxon>Bacillales</taxon>
        <taxon>Sporolactobacillaceae</taxon>
        <taxon>Pullulanibacillus</taxon>
    </lineage>
</organism>
<evidence type="ECO:0000313" key="8">
    <source>
        <dbReference type="EMBL" id="GGE55846.1"/>
    </source>
</evidence>
<evidence type="ECO:0000313" key="9">
    <source>
        <dbReference type="Proteomes" id="UP000628775"/>
    </source>
</evidence>
<comment type="subcellular location">
    <subcellularLocation>
        <location evidence="1">Cytoplasm</location>
    </subcellularLocation>
</comment>
<dbReference type="Proteomes" id="UP000628775">
    <property type="component" value="Unassembled WGS sequence"/>
</dbReference>
<accession>A0A8J2YNB7</accession>
<feature type="coiled-coil region" evidence="7">
    <location>
        <begin position="38"/>
        <end position="68"/>
    </location>
</feature>
<dbReference type="RefSeq" id="WP_188698760.1">
    <property type="nucleotide sequence ID" value="NZ_BMIR01000031.1"/>
</dbReference>
<evidence type="ECO:0000256" key="6">
    <source>
        <dbReference type="ARBA" id="ARBA00023306"/>
    </source>
</evidence>
<dbReference type="PANTHER" id="PTHR35794:SF1">
    <property type="entry name" value="CELL CYCLE PROTEIN GPSB"/>
    <property type="match status" value="1"/>
</dbReference>
<dbReference type="NCBIfam" id="TIGR03544">
    <property type="entry name" value="DivI1A_domain"/>
    <property type="match status" value="1"/>
</dbReference>
<dbReference type="AlphaFoldDB" id="A0A8J2YNB7"/>
<reference evidence="8" key="2">
    <citation type="submission" date="2020-09" db="EMBL/GenBank/DDBJ databases">
        <authorList>
            <person name="Sun Q."/>
            <person name="Zhou Y."/>
        </authorList>
    </citation>
    <scope>NUCLEOTIDE SEQUENCE</scope>
    <source>
        <strain evidence="8">CGMCC 1.15371</strain>
    </source>
</reference>
<dbReference type="InterPro" id="IPR019933">
    <property type="entry name" value="DivIVA_domain"/>
</dbReference>
<name>A0A8J2YNB7_9BACL</name>
<evidence type="ECO:0000256" key="5">
    <source>
        <dbReference type="ARBA" id="ARBA00023054"/>
    </source>
</evidence>
<dbReference type="InterPro" id="IPR007793">
    <property type="entry name" value="DivIVA_fam"/>
</dbReference>
<keyword evidence="6" id="KW-0131">Cell cycle</keyword>